<dbReference type="InterPro" id="IPR006172">
    <property type="entry name" value="DNA-dir_DNA_pol_B"/>
</dbReference>
<feature type="domain" description="C4-type zinc-finger of DNA polymerase delta" evidence="24">
    <location>
        <begin position="1007"/>
        <end position="1081"/>
    </location>
</feature>
<dbReference type="Proteomes" id="UP000662466">
    <property type="component" value="Unassembled WGS sequence"/>
</dbReference>
<dbReference type="InterPro" id="IPR012337">
    <property type="entry name" value="RNaseH-like_sf"/>
</dbReference>
<evidence type="ECO:0000256" key="15">
    <source>
        <dbReference type="ARBA" id="ARBA00023004"/>
    </source>
</evidence>
<dbReference type="PANTHER" id="PTHR10322:SF23">
    <property type="entry name" value="DNA POLYMERASE DELTA CATALYTIC SUBUNIT"/>
    <property type="match status" value="1"/>
</dbReference>
<dbReference type="FunFam" id="1.10.287.690:FF:000001">
    <property type="entry name" value="DNA polymerase"/>
    <property type="match status" value="1"/>
</dbReference>
<protein>
    <recommendedName>
        <fullName evidence="20">DNA polymerase</fullName>
        <ecNumber evidence="20">2.7.7.7</ecNumber>
    </recommendedName>
</protein>
<evidence type="ECO:0000256" key="8">
    <source>
        <dbReference type="ARBA" id="ARBA00022722"/>
    </source>
</evidence>
<evidence type="ECO:0000313" key="27">
    <source>
        <dbReference type="Proteomes" id="UP000630445"/>
    </source>
</evidence>
<dbReference type="InterPro" id="IPR025687">
    <property type="entry name" value="Znf-C4pol"/>
</dbReference>
<dbReference type="GO" id="GO:0000166">
    <property type="term" value="F:nucleotide binding"/>
    <property type="evidence" value="ECO:0007669"/>
    <property type="project" value="InterPro"/>
</dbReference>
<evidence type="ECO:0000256" key="14">
    <source>
        <dbReference type="ARBA" id="ARBA00022932"/>
    </source>
</evidence>
<feature type="compositionally biased region" description="Low complexity" evidence="21">
    <location>
        <begin position="1414"/>
        <end position="1429"/>
    </location>
</feature>
<dbReference type="Proteomes" id="UP000630445">
    <property type="component" value="Unassembled WGS sequence"/>
</dbReference>
<dbReference type="GO" id="GO:0003887">
    <property type="term" value="F:DNA-directed DNA polymerase activity"/>
    <property type="evidence" value="ECO:0007669"/>
    <property type="project" value="UniProtKB-KW"/>
</dbReference>
<dbReference type="Pfam" id="PF00136">
    <property type="entry name" value="DNA_pol_B"/>
    <property type="match status" value="1"/>
</dbReference>
<feature type="region of interest" description="Disordered" evidence="21">
    <location>
        <begin position="1"/>
        <end position="102"/>
    </location>
</feature>
<dbReference type="EMBL" id="JACBAD010002075">
    <property type="protein sequence ID" value="KAF7118133.1"/>
    <property type="molecule type" value="Genomic_DNA"/>
</dbReference>
<dbReference type="FunFam" id="1.10.132.60:FF:000001">
    <property type="entry name" value="DNA polymerase"/>
    <property type="match status" value="1"/>
</dbReference>
<feature type="compositionally biased region" description="Polar residues" evidence="21">
    <location>
        <begin position="1295"/>
        <end position="1305"/>
    </location>
</feature>
<dbReference type="InterPro" id="IPR043502">
    <property type="entry name" value="DNA/RNA_pol_sf"/>
</dbReference>
<evidence type="ECO:0000256" key="2">
    <source>
        <dbReference type="ARBA" id="ARBA00004123"/>
    </source>
</evidence>
<evidence type="ECO:0000256" key="3">
    <source>
        <dbReference type="ARBA" id="ARBA00005755"/>
    </source>
</evidence>
<feature type="compositionally biased region" description="Polar residues" evidence="21">
    <location>
        <begin position="1449"/>
        <end position="1458"/>
    </location>
</feature>
<dbReference type="NCBIfam" id="TIGR00592">
    <property type="entry name" value="pol2"/>
    <property type="match status" value="1"/>
</dbReference>
<dbReference type="SUPFAM" id="SSF56672">
    <property type="entry name" value="DNA/RNA polymerases"/>
    <property type="match status" value="1"/>
</dbReference>
<evidence type="ECO:0000256" key="21">
    <source>
        <dbReference type="SAM" id="MobiDB-lite"/>
    </source>
</evidence>
<keyword evidence="6 20" id="KW-0548">Nucleotidyltransferase</keyword>
<keyword evidence="8" id="KW-0540">Nuclease</keyword>
<evidence type="ECO:0000256" key="9">
    <source>
        <dbReference type="ARBA" id="ARBA00022723"/>
    </source>
</evidence>
<evidence type="ECO:0000256" key="20">
    <source>
        <dbReference type="RuleBase" id="RU000442"/>
    </source>
</evidence>
<dbReference type="FunFam" id="3.30.420.10:FF:000004">
    <property type="entry name" value="DNA polymerase"/>
    <property type="match status" value="1"/>
</dbReference>
<dbReference type="OrthoDB" id="2414538at2759"/>
<dbReference type="InterPro" id="IPR050240">
    <property type="entry name" value="DNA_pol_type-B"/>
</dbReference>
<dbReference type="GO" id="GO:0008270">
    <property type="term" value="F:zinc ion binding"/>
    <property type="evidence" value="ECO:0007669"/>
    <property type="project" value="UniProtKB-KW"/>
</dbReference>
<keyword evidence="4 20" id="KW-0004">4Fe-4S</keyword>
<keyword evidence="15 20" id="KW-0408">Iron</keyword>
<comment type="caution">
    <text evidence="25">The sequence shown here is derived from an EMBL/GenBank/DDBJ whole genome shotgun (WGS) entry which is preliminary data.</text>
</comment>
<evidence type="ECO:0000259" key="23">
    <source>
        <dbReference type="Pfam" id="PF03104"/>
    </source>
</evidence>
<keyword evidence="13" id="KW-0269">Exonuclease</keyword>
<evidence type="ECO:0000256" key="7">
    <source>
        <dbReference type="ARBA" id="ARBA00022705"/>
    </source>
</evidence>
<name>A0A8H6P6E8_9EURO</name>
<dbReference type="InterPro" id="IPR017964">
    <property type="entry name" value="DNA-dir_DNA_pol_B_CS"/>
</dbReference>
<proteinExistence type="inferred from homology"/>
<dbReference type="EC" id="2.7.7.7" evidence="20"/>
<evidence type="ECO:0000313" key="26">
    <source>
        <dbReference type="EMBL" id="KAF7166028.1"/>
    </source>
</evidence>
<evidence type="ECO:0000256" key="12">
    <source>
        <dbReference type="ARBA" id="ARBA00022833"/>
    </source>
</evidence>
<dbReference type="Gene3D" id="3.90.1600.10">
    <property type="entry name" value="Palm domain of DNA polymerase"/>
    <property type="match status" value="1"/>
</dbReference>
<evidence type="ECO:0000256" key="4">
    <source>
        <dbReference type="ARBA" id="ARBA00022485"/>
    </source>
</evidence>
<keyword evidence="17 20" id="KW-0238">DNA-binding</keyword>
<evidence type="ECO:0000256" key="1">
    <source>
        <dbReference type="ARBA" id="ARBA00001966"/>
    </source>
</evidence>
<dbReference type="InterPro" id="IPR006134">
    <property type="entry name" value="DNA-dir_DNA_pol_B_multi_dom"/>
</dbReference>
<comment type="similarity">
    <text evidence="3 20">Belongs to the DNA polymerase type-B family.</text>
</comment>
<keyword evidence="27" id="KW-1185">Reference proteome</keyword>
<evidence type="ECO:0000256" key="17">
    <source>
        <dbReference type="ARBA" id="ARBA00023125"/>
    </source>
</evidence>
<dbReference type="GO" id="GO:0006297">
    <property type="term" value="P:nucleotide-excision repair, DNA gap filling"/>
    <property type="evidence" value="ECO:0007669"/>
    <property type="project" value="TreeGrafter"/>
</dbReference>
<evidence type="ECO:0000256" key="6">
    <source>
        <dbReference type="ARBA" id="ARBA00022695"/>
    </source>
</evidence>
<dbReference type="Pfam" id="PF14260">
    <property type="entry name" value="zf-C4pol"/>
    <property type="match status" value="1"/>
</dbReference>
<dbReference type="Gene3D" id="1.10.132.60">
    <property type="entry name" value="DNA polymerase family B, C-terminal domain"/>
    <property type="match status" value="1"/>
</dbReference>
<keyword evidence="9 20" id="KW-0479">Metal-binding</keyword>
<evidence type="ECO:0000313" key="25">
    <source>
        <dbReference type="EMBL" id="KAF7118133.1"/>
    </source>
</evidence>
<evidence type="ECO:0000256" key="5">
    <source>
        <dbReference type="ARBA" id="ARBA00022679"/>
    </source>
</evidence>
<dbReference type="GO" id="GO:0003677">
    <property type="term" value="F:DNA binding"/>
    <property type="evidence" value="ECO:0007669"/>
    <property type="project" value="UniProtKB-KW"/>
</dbReference>
<dbReference type="GO" id="GO:0043625">
    <property type="term" value="C:delta DNA polymerase complex"/>
    <property type="evidence" value="ECO:0007669"/>
    <property type="project" value="TreeGrafter"/>
</dbReference>
<dbReference type="PROSITE" id="PS00116">
    <property type="entry name" value="DNA_POLYMERASE_B"/>
    <property type="match status" value="1"/>
</dbReference>
<gene>
    <name evidence="25" type="ORF">CNMCM5793_007526</name>
    <name evidence="26" type="ORF">CNMCM6106_001969</name>
</gene>
<evidence type="ECO:0000259" key="24">
    <source>
        <dbReference type="Pfam" id="PF14260"/>
    </source>
</evidence>
<dbReference type="InterPro" id="IPR036397">
    <property type="entry name" value="RNaseH_sf"/>
</dbReference>
<feature type="domain" description="DNA-directed DNA polymerase family B exonuclease" evidence="23">
    <location>
        <begin position="244"/>
        <end position="475"/>
    </location>
</feature>
<accession>A0A8H6P6E8</accession>
<comment type="cofactor">
    <cofactor evidence="1 20">
        <name>[4Fe-4S] cluster</name>
        <dbReference type="ChEBI" id="CHEBI:49883"/>
    </cofactor>
</comment>
<keyword evidence="7 20" id="KW-0235">DNA replication</keyword>
<keyword evidence="18 20" id="KW-0539">Nucleus</keyword>
<dbReference type="Gene3D" id="3.30.420.10">
    <property type="entry name" value="Ribonuclease H-like superfamily/Ribonuclease H"/>
    <property type="match status" value="1"/>
</dbReference>
<evidence type="ECO:0000256" key="16">
    <source>
        <dbReference type="ARBA" id="ARBA00023014"/>
    </source>
</evidence>
<organism evidence="25 27">
    <name type="scientific">Aspergillus hiratsukae</name>
    <dbReference type="NCBI Taxonomy" id="1194566"/>
    <lineage>
        <taxon>Eukaryota</taxon>
        <taxon>Fungi</taxon>
        <taxon>Dikarya</taxon>
        <taxon>Ascomycota</taxon>
        <taxon>Pezizomycotina</taxon>
        <taxon>Eurotiomycetes</taxon>
        <taxon>Eurotiomycetidae</taxon>
        <taxon>Eurotiales</taxon>
        <taxon>Aspergillaceae</taxon>
        <taxon>Aspergillus</taxon>
        <taxon>Aspergillus subgen. Fumigati</taxon>
    </lineage>
</organism>
<dbReference type="GO" id="GO:0051539">
    <property type="term" value="F:4 iron, 4 sulfur cluster binding"/>
    <property type="evidence" value="ECO:0007669"/>
    <property type="project" value="UniProtKB-KW"/>
</dbReference>
<evidence type="ECO:0000256" key="13">
    <source>
        <dbReference type="ARBA" id="ARBA00022839"/>
    </source>
</evidence>
<dbReference type="PRINTS" id="PR00106">
    <property type="entry name" value="DNAPOLB"/>
</dbReference>
<sequence length="1488" mass="166992">MPEAVAMPQKRVLGDATNNPRGIPNPPGTVKKRKLDAQPSATVNSLPRNGQRKPFGSSQPQKSQFEEEVLEKLTQDINGLKDSNSEKDQQWERPPLGDFDETKENICFQQIDAEEGTITGGKTAVRLFGVTEVGQSVLLHVTGFQHYLYIAAPVNFTKEDCDPYRAFLESKLGQFQPVIQSVQITMRENIYGFQGNQKSYYLKITVTEPKFISKVRSALENNPQGLNYKGLWSSADAGILTFDNIQYLLRFMIDTDIAGMSWVEAKAGKYRLLGPREKLSNCQIEAVIDYRDLISHPPNGEWAKMAPLRILSFDIECAGRKGIFPEPNHDPVIQIANVVTRYGESKPFIRNVFVLDTCSLIVNTQILEFDKEEKMLMAWRDFLEKVDPDVIIGYNIANFDFPYLLDRAKHLKCTGFPYWTRLKGMQSQATSTNFSSKQMGNRDTKATNTNGRIQLDLLQLVQRDYHLRSYTLNSVSYEFLKEQKEDVHHTMITELYNGTPDSRRRLAVYCLKDAYLPQRLMDKLMCLVNYTEMARVTGVPFNFLLSRGQQVKFLSQLFRKALEQQLVIPNMKSTDEQDYEGATVIEPSRGYYGVPIATLDFASLYPSIIQAHNLCYTTLLNKNSVEKLKLQKDEDYIVTPNGDMFCTAKVRKGLLSQILEELLAARKRAKKELAVETDPFKKAVLNGRQLALKVSANSVYGLTGATVGKLPCLAIASSTTSYGRQMIEKTKQEVEARYTIANGYSHDAKVIYGDTDSVMVKFGVTELEEAMKLGQEAADYVSSKFLKPIKLEFEKVYFPYLLINKKRYAGLYWTNPNKFDKMDTKGIETVRRDNCLLVQNVIETVLHKILIERDIDGAQDYVKETISDLLQNKIDMSKLVITKALSKADYTAKQAHVELAERMRKRDAGSAPTLGDRVAYVIVKGAGGSKNYEKSEDPIYVLENNIPIDTKYYLDNQLANPLGRIFEPILGEKKANQLLTGEHTRSISVAAPTSGGLMKFAKKTQTCMACKKPLSGKEEKAGAVCAHCRPRIGELYTKTLTKVSDLEVRFGRLWTQCQRCQGSLHCEVICSSRDCPIFYMRMKAKKDVEDAQKELFRFDFDPGAWTAPHLALMSAKVDGAVADSSGILARDPRLILKAPSIIAGFADFNSTQGKNEELRIMPSSNSQHPLNPFVEDVSDEANGNPQSKNFDAQRKLFSWSEICNQHESVLRSHLEMLNGVRSQVAGDGDSFRLVSSMVEKTNKLVMQFKVLKKQLMKSKSGPDFGQYPGRKNGIDEGEARNPFAGVPEAAGNGNGHSVSDSSRSNGSKEREREGKKQKRARVDDDADEDVDVMQAEIQLMQAQEDRAYTTISRSSKRKRLDLAIAGAEQEVADVMPVALETEDISEEVQRRLKIKEERRKKRDAKPEKRKRDSLASNGSASASSPGGVSRPRKKKVKTSGAGEWGVPETPNSSSQTAGGKSRGRKRDPEILDESSSTSEVKKRQRKAS</sequence>
<dbReference type="Gene3D" id="3.30.342.10">
    <property type="entry name" value="DNA Polymerase, chain B, domain 1"/>
    <property type="match status" value="1"/>
</dbReference>
<dbReference type="InterPro" id="IPR042087">
    <property type="entry name" value="DNA_pol_B_thumb"/>
</dbReference>
<dbReference type="Pfam" id="PF03104">
    <property type="entry name" value="DNA_pol_B_exo1"/>
    <property type="match status" value="1"/>
</dbReference>
<evidence type="ECO:0000256" key="11">
    <source>
        <dbReference type="ARBA" id="ARBA00022801"/>
    </source>
</evidence>
<feature type="domain" description="DNA-directed DNA polymerase family B multifunctional" evidence="22">
    <location>
        <begin position="539"/>
        <end position="969"/>
    </location>
</feature>
<evidence type="ECO:0000259" key="22">
    <source>
        <dbReference type="Pfam" id="PF00136"/>
    </source>
</evidence>
<reference evidence="25" key="1">
    <citation type="submission" date="2020-06" db="EMBL/GenBank/DDBJ databases">
        <title>Draft genome sequences of strains closely related to Aspergillus parafelis and Aspergillus hiratsukae.</title>
        <authorList>
            <person name="Dos Santos R.A.C."/>
            <person name="Rivero-Menendez O."/>
            <person name="Steenwyk J.L."/>
            <person name="Mead M.E."/>
            <person name="Goldman G.H."/>
            <person name="Alastruey-Izquierdo A."/>
            <person name="Rokas A."/>
        </authorList>
    </citation>
    <scope>NUCLEOTIDE SEQUENCE</scope>
    <source>
        <strain evidence="25">CNM-CM5793</strain>
        <strain evidence="26">CNM-CM6106</strain>
    </source>
</reference>
<dbReference type="EMBL" id="JACBAF010002153">
    <property type="protein sequence ID" value="KAF7166028.1"/>
    <property type="molecule type" value="Genomic_DNA"/>
</dbReference>
<feature type="region of interest" description="Disordered" evidence="21">
    <location>
        <begin position="1257"/>
        <end position="1329"/>
    </location>
</feature>
<keyword evidence="12 20" id="KW-0862">Zinc</keyword>
<feature type="compositionally biased region" description="Basic and acidic residues" evidence="21">
    <location>
        <begin position="1404"/>
        <end position="1413"/>
    </location>
</feature>
<feature type="compositionally biased region" description="Polar residues" evidence="21">
    <location>
        <begin position="39"/>
        <end position="48"/>
    </location>
</feature>
<dbReference type="InterPro" id="IPR006133">
    <property type="entry name" value="DNA-dir_DNA_pol_B_exonuc"/>
</dbReference>
<evidence type="ECO:0000256" key="19">
    <source>
        <dbReference type="ARBA" id="ARBA00049244"/>
    </source>
</evidence>
<dbReference type="PANTHER" id="PTHR10322">
    <property type="entry name" value="DNA POLYMERASE CATALYTIC SUBUNIT"/>
    <property type="match status" value="1"/>
</dbReference>
<keyword evidence="16 20" id="KW-0411">Iron-sulfur</keyword>
<dbReference type="SMART" id="SM00486">
    <property type="entry name" value="POLBc"/>
    <property type="match status" value="1"/>
</dbReference>
<dbReference type="CDD" id="cd05533">
    <property type="entry name" value="POLBc_delta"/>
    <property type="match status" value="1"/>
</dbReference>
<feature type="region of interest" description="Disordered" evidence="21">
    <location>
        <begin position="1380"/>
        <end position="1488"/>
    </location>
</feature>
<dbReference type="InterPro" id="IPR023211">
    <property type="entry name" value="DNA_pol_palm_dom_sf"/>
</dbReference>
<evidence type="ECO:0000256" key="10">
    <source>
        <dbReference type="ARBA" id="ARBA00022771"/>
    </source>
</evidence>
<dbReference type="FunFam" id="3.30.342.10:FF:000009">
    <property type="entry name" value="DNA polymerase"/>
    <property type="match status" value="1"/>
</dbReference>
<keyword evidence="11" id="KW-0378">Hydrolase</keyword>
<comment type="subcellular location">
    <subcellularLocation>
        <location evidence="2 20">Nucleus</location>
    </subcellularLocation>
</comment>
<evidence type="ECO:0000256" key="18">
    <source>
        <dbReference type="ARBA" id="ARBA00023242"/>
    </source>
</evidence>
<comment type="catalytic activity">
    <reaction evidence="19 20">
        <text>DNA(n) + a 2'-deoxyribonucleoside 5'-triphosphate = DNA(n+1) + diphosphate</text>
        <dbReference type="Rhea" id="RHEA:22508"/>
        <dbReference type="Rhea" id="RHEA-COMP:17339"/>
        <dbReference type="Rhea" id="RHEA-COMP:17340"/>
        <dbReference type="ChEBI" id="CHEBI:33019"/>
        <dbReference type="ChEBI" id="CHEBI:61560"/>
        <dbReference type="ChEBI" id="CHEBI:173112"/>
        <dbReference type="EC" id="2.7.7.7"/>
    </reaction>
</comment>
<dbReference type="CDD" id="cd05777">
    <property type="entry name" value="DNA_polB_delta_exo"/>
    <property type="match status" value="1"/>
</dbReference>
<dbReference type="SUPFAM" id="SSF53098">
    <property type="entry name" value="Ribonuclease H-like"/>
    <property type="match status" value="1"/>
</dbReference>
<keyword evidence="14 20" id="KW-0239">DNA-directed DNA polymerase</keyword>
<feature type="compositionally biased region" description="Basic and acidic residues" evidence="21">
    <location>
        <begin position="1387"/>
        <end position="1397"/>
    </location>
</feature>
<keyword evidence="10 20" id="KW-0863">Zinc-finger</keyword>
<dbReference type="Gene3D" id="1.10.287.690">
    <property type="entry name" value="Helix hairpin bin"/>
    <property type="match status" value="1"/>
</dbReference>
<dbReference type="GO" id="GO:0045004">
    <property type="term" value="P:DNA replication proofreading"/>
    <property type="evidence" value="ECO:0007669"/>
    <property type="project" value="TreeGrafter"/>
</dbReference>
<dbReference type="GO" id="GO:0008296">
    <property type="term" value="F:3'-5'-DNA exonuclease activity"/>
    <property type="evidence" value="ECO:0007669"/>
    <property type="project" value="TreeGrafter"/>
</dbReference>
<dbReference type="GO" id="GO:0006287">
    <property type="term" value="P:base-excision repair, gap-filling"/>
    <property type="evidence" value="ECO:0007669"/>
    <property type="project" value="TreeGrafter"/>
</dbReference>
<keyword evidence="5 20" id="KW-0808">Transferase</keyword>